<protein>
    <submittedName>
        <fullName evidence="2">Uncharacterized protein</fullName>
    </submittedName>
</protein>
<comment type="caution">
    <text evidence="2">The sequence shown here is derived from an EMBL/GenBank/DDBJ whole genome shotgun (WGS) entry which is preliminary data.</text>
</comment>
<organism evidence="2 3">
    <name type="scientific">Paramecium sonneborni</name>
    <dbReference type="NCBI Taxonomy" id="65129"/>
    <lineage>
        <taxon>Eukaryota</taxon>
        <taxon>Sar</taxon>
        <taxon>Alveolata</taxon>
        <taxon>Ciliophora</taxon>
        <taxon>Intramacronucleata</taxon>
        <taxon>Oligohymenophorea</taxon>
        <taxon>Peniculida</taxon>
        <taxon>Parameciidae</taxon>
        <taxon>Paramecium</taxon>
    </lineage>
</organism>
<dbReference type="AlphaFoldDB" id="A0A8S1RM85"/>
<accession>A0A8S1RM85</accession>
<sequence length="175" mass="21021">MKNLFKEIAKELISTVENSCDGIIHYLDSFQNEFKFLEKKCQLVTSYKVTVPQPIKVKIQVQVSSGELNKIRPIEQVEPYRHLKELSEILDHVQDLEEPIFKDILEMLKKQNILDLIEFLQKRENLKHMNEEMRRKIQKVTEVLRNLEEHDFNKKRLFLERLRSSKEGHYKENTK</sequence>
<name>A0A8S1RM85_9CILI</name>
<keyword evidence="3" id="KW-1185">Reference proteome</keyword>
<keyword evidence="1" id="KW-0175">Coiled coil</keyword>
<evidence type="ECO:0000256" key="1">
    <source>
        <dbReference type="SAM" id="Coils"/>
    </source>
</evidence>
<feature type="coiled-coil region" evidence="1">
    <location>
        <begin position="116"/>
        <end position="150"/>
    </location>
</feature>
<dbReference type="Proteomes" id="UP000692954">
    <property type="component" value="Unassembled WGS sequence"/>
</dbReference>
<reference evidence="2" key="1">
    <citation type="submission" date="2021-01" db="EMBL/GenBank/DDBJ databases">
        <authorList>
            <consortium name="Genoscope - CEA"/>
            <person name="William W."/>
        </authorList>
    </citation>
    <scope>NUCLEOTIDE SEQUENCE</scope>
</reference>
<proteinExistence type="predicted"/>
<evidence type="ECO:0000313" key="3">
    <source>
        <dbReference type="Proteomes" id="UP000692954"/>
    </source>
</evidence>
<gene>
    <name evidence="2" type="ORF">PSON_ATCC_30995.1.T2190011</name>
</gene>
<dbReference type="EMBL" id="CAJJDN010000219">
    <property type="protein sequence ID" value="CAD8129368.1"/>
    <property type="molecule type" value="Genomic_DNA"/>
</dbReference>
<evidence type="ECO:0000313" key="2">
    <source>
        <dbReference type="EMBL" id="CAD8129368.1"/>
    </source>
</evidence>